<organism evidence="1 2">
    <name type="scientific">Streptomyces anatolicus</name>
    <dbReference type="NCBI Taxonomy" id="2675858"/>
    <lineage>
        <taxon>Bacteria</taxon>
        <taxon>Bacillati</taxon>
        <taxon>Actinomycetota</taxon>
        <taxon>Actinomycetes</taxon>
        <taxon>Kitasatosporales</taxon>
        <taxon>Streptomycetaceae</taxon>
        <taxon>Streptomyces</taxon>
    </lineage>
</organism>
<proteinExistence type="predicted"/>
<evidence type="ECO:0000313" key="1">
    <source>
        <dbReference type="EMBL" id="MBW5420243.1"/>
    </source>
</evidence>
<protein>
    <recommendedName>
        <fullName evidence="3">Anti-sigma factor NepR domain-containing protein</fullName>
    </recommendedName>
</protein>
<comment type="caution">
    <text evidence="1">The sequence shown here is derived from an EMBL/GenBank/DDBJ whole genome shotgun (WGS) entry which is preliminary data.</text>
</comment>
<gene>
    <name evidence="1" type="ORF">GKQ77_01490</name>
</gene>
<dbReference type="Proteomes" id="UP001197114">
    <property type="component" value="Unassembled WGS sequence"/>
</dbReference>
<evidence type="ECO:0000313" key="2">
    <source>
        <dbReference type="Proteomes" id="UP001197114"/>
    </source>
</evidence>
<accession>A0ABS6YFQ1</accession>
<name>A0ABS6YFQ1_9ACTN</name>
<dbReference type="RefSeq" id="WP_219686749.1">
    <property type="nucleotide sequence ID" value="NZ_WMBF01000006.1"/>
</dbReference>
<keyword evidence="2" id="KW-1185">Reference proteome</keyword>
<reference evidence="1 2" key="1">
    <citation type="submission" date="2019-11" db="EMBL/GenBank/DDBJ databases">
        <authorList>
            <person name="Ay H."/>
        </authorList>
    </citation>
    <scope>NUCLEOTIDE SEQUENCE [LARGE SCALE GENOMIC DNA]</scope>
    <source>
        <strain evidence="1 2">BG9H</strain>
    </source>
</reference>
<dbReference type="EMBL" id="WMBF01000006">
    <property type="protein sequence ID" value="MBW5420243.1"/>
    <property type="molecule type" value="Genomic_DNA"/>
</dbReference>
<sequence length="59" mass="6527">MTREERRALLGDDVIDHIHQCVAEAPAPPQEVIDTLRRIFARPARRTAAELPPAADQAA</sequence>
<evidence type="ECO:0008006" key="3">
    <source>
        <dbReference type="Google" id="ProtNLM"/>
    </source>
</evidence>